<organism evidence="2 3">
    <name type="scientific">Mesorhizobium kowhaii</name>
    <dbReference type="NCBI Taxonomy" id="1300272"/>
    <lineage>
        <taxon>Bacteria</taxon>
        <taxon>Pseudomonadati</taxon>
        <taxon>Pseudomonadota</taxon>
        <taxon>Alphaproteobacteria</taxon>
        <taxon>Hyphomicrobiales</taxon>
        <taxon>Phyllobacteriaceae</taxon>
        <taxon>Mesorhizobium</taxon>
    </lineage>
</organism>
<protein>
    <submittedName>
        <fullName evidence="2">Uncharacterized protein</fullName>
    </submittedName>
</protein>
<dbReference type="EMBL" id="MZXV01000026">
    <property type="protein sequence ID" value="PZV38504.1"/>
    <property type="molecule type" value="Genomic_DNA"/>
</dbReference>
<comment type="caution">
    <text evidence="2">The sequence shown here is derived from an EMBL/GenBank/DDBJ whole genome shotgun (WGS) entry which is preliminary data.</text>
</comment>
<accession>A0A2W7C6L3</accession>
<keyword evidence="1" id="KW-0732">Signal</keyword>
<reference evidence="3" key="1">
    <citation type="submission" date="2017-03" db="EMBL/GenBank/DDBJ databases">
        <authorList>
            <person name="Safronova V.I."/>
            <person name="Sazanova A.L."/>
            <person name="Chirak E.R."/>
        </authorList>
    </citation>
    <scope>NUCLEOTIDE SEQUENCE [LARGE SCALE GENOMIC DNA]</scope>
    <source>
        <strain evidence="3">Ach-343</strain>
    </source>
</reference>
<dbReference type="OrthoDB" id="9817999at2"/>
<feature type="chain" id="PRO_5016019095" evidence="1">
    <location>
        <begin position="20"/>
        <end position="391"/>
    </location>
</feature>
<gene>
    <name evidence="2" type="ORF">B5V02_10625</name>
</gene>
<evidence type="ECO:0000313" key="2">
    <source>
        <dbReference type="EMBL" id="PZV38504.1"/>
    </source>
</evidence>
<evidence type="ECO:0000256" key="1">
    <source>
        <dbReference type="SAM" id="SignalP"/>
    </source>
</evidence>
<dbReference type="Proteomes" id="UP000248616">
    <property type="component" value="Unassembled WGS sequence"/>
</dbReference>
<keyword evidence="3" id="KW-1185">Reference proteome</keyword>
<feature type="signal peptide" evidence="1">
    <location>
        <begin position="1"/>
        <end position="19"/>
    </location>
</feature>
<name>A0A2W7C6L3_9HYPH</name>
<proteinExistence type="predicted"/>
<dbReference type="AlphaFoldDB" id="A0A2W7C6L3"/>
<dbReference type="RefSeq" id="WP_146606044.1">
    <property type="nucleotide sequence ID" value="NZ_MZXV01000026.1"/>
</dbReference>
<evidence type="ECO:0000313" key="3">
    <source>
        <dbReference type="Proteomes" id="UP000248616"/>
    </source>
</evidence>
<sequence length="391" mass="42282">MRRLVLAALLLAAPNAGIAQESLTALMCQAKPTQSCALDMAADAIRTAAPLTTENLPYGSMVEAASRAGRLDLALEFAAQLKKTDSIASADLIAAFARADRLADLQAILSRLETSETKYAFVIGPVLVELGREDKLAALLKAIQPPPDPFQLSYWQVLGHLRAGRAAEAVKHLGDVPETEREELAGLAAETLYFGGETERAKPMLPYLTSSDPSAVRRKAYIATKTKDKAAADAVLVSLAQVPPDDYPYIVLEVIYALAATGQWQKAIDLAQTLPASDRVYAFVNVAEHARQPEVFALIEKAMRDDPANFNRDRMANGLVRALTLSGYLPVAQTLIDSATNDYDKETLITFAAAALAEMGKPSEALQFTQAVEDPRRKAWALWEVASKMTP</sequence>